<evidence type="ECO:0000313" key="1">
    <source>
        <dbReference type="EMBL" id="MQM11529.1"/>
    </source>
</evidence>
<proteinExistence type="predicted"/>
<name>A0A843WNR0_COLES</name>
<protein>
    <submittedName>
        <fullName evidence="1">Uncharacterized protein</fullName>
    </submittedName>
</protein>
<evidence type="ECO:0000313" key="2">
    <source>
        <dbReference type="Proteomes" id="UP000652761"/>
    </source>
</evidence>
<keyword evidence="2" id="KW-1185">Reference proteome</keyword>
<sequence length="92" mass="10295">MGTNHFFQIKIHSVRQSGFDKAGRIGPIRSNRSESGLAQCVIRMDPPPGRGPGESIGFDSIRLDSPVRHAPLRPFPFRFARHPANRDCLMNI</sequence>
<reference evidence="1" key="1">
    <citation type="submission" date="2017-07" db="EMBL/GenBank/DDBJ databases">
        <title>Taro Niue Genome Assembly and Annotation.</title>
        <authorList>
            <person name="Atibalentja N."/>
            <person name="Keating K."/>
            <person name="Fields C.J."/>
        </authorList>
    </citation>
    <scope>NUCLEOTIDE SEQUENCE</scope>
    <source>
        <strain evidence="1">Niue_2</strain>
        <tissue evidence="1">Leaf</tissue>
    </source>
</reference>
<dbReference type="AlphaFoldDB" id="A0A843WNR0"/>
<comment type="caution">
    <text evidence="1">The sequence shown here is derived from an EMBL/GenBank/DDBJ whole genome shotgun (WGS) entry which is preliminary data.</text>
</comment>
<dbReference type="EMBL" id="NMUH01005008">
    <property type="protein sequence ID" value="MQM11529.1"/>
    <property type="molecule type" value="Genomic_DNA"/>
</dbReference>
<dbReference type="Proteomes" id="UP000652761">
    <property type="component" value="Unassembled WGS sequence"/>
</dbReference>
<accession>A0A843WNR0</accession>
<gene>
    <name evidence="1" type="ORF">Taro_044436</name>
</gene>
<dbReference type="OrthoDB" id="1936430at2759"/>
<organism evidence="1 2">
    <name type="scientific">Colocasia esculenta</name>
    <name type="common">Wild taro</name>
    <name type="synonym">Arum esculentum</name>
    <dbReference type="NCBI Taxonomy" id="4460"/>
    <lineage>
        <taxon>Eukaryota</taxon>
        <taxon>Viridiplantae</taxon>
        <taxon>Streptophyta</taxon>
        <taxon>Embryophyta</taxon>
        <taxon>Tracheophyta</taxon>
        <taxon>Spermatophyta</taxon>
        <taxon>Magnoliopsida</taxon>
        <taxon>Liliopsida</taxon>
        <taxon>Araceae</taxon>
        <taxon>Aroideae</taxon>
        <taxon>Colocasieae</taxon>
        <taxon>Colocasia</taxon>
    </lineage>
</organism>